<evidence type="ECO:0000256" key="1">
    <source>
        <dbReference type="SAM" id="Coils"/>
    </source>
</evidence>
<keyword evidence="2" id="KW-0472">Membrane</keyword>
<evidence type="ECO:0000256" key="2">
    <source>
        <dbReference type="SAM" id="Phobius"/>
    </source>
</evidence>
<feature type="transmembrane region" description="Helical" evidence="2">
    <location>
        <begin position="178"/>
        <end position="198"/>
    </location>
</feature>
<keyword evidence="4" id="KW-1185">Reference proteome</keyword>
<accession>A0A2C9CDU6</accession>
<reference evidence="4" key="1">
    <citation type="submission" date="2017-10" db="EMBL/GenBank/DDBJ databases">
        <authorList>
            <person name="Frank J."/>
        </authorList>
    </citation>
    <scope>NUCLEOTIDE SEQUENCE [LARGE SCALE GENOMIC DNA]</scope>
</reference>
<gene>
    <name evidence="3" type="ORF">KSMBR1_1251</name>
</gene>
<organism evidence="3 4">
    <name type="scientific">Kuenenia stuttgartiensis</name>
    <dbReference type="NCBI Taxonomy" id="174633"/>
    <lineage>
        <taxon>Bacteria</taxon>
        <taxon>Pseudomonadati</taxon>
        <taxon>Planctomycetota</taxon>
        <taxon>Candidatus Brocadiia</taxon>
        <taxon>Candidatus Brocadiales</taxon>
        <taxon>Candidatus Brocadiaceae</taxon>
        <taxon>Candidatus Kuenenia</taxon>
    </lineage>
</organism>
<evidence type="ECO:0000313" key="4">
    <source>
        <dbReference type="Proteomes" id="UP000221734"/>
    </source>
</evidence>
<feature type="transmembrane region" description="Helical" evidence="2">
    <location>
        <begin position="86"/>
        <end position="108"/>
    </location>
</feature>
<protein>
    <submittedName>
        <fullName evidence="3">Uncharacterized protein</fullName>
    </submittedName>
</protein>
<keyword evidence="2" id="KW-0812">Transmembrane</keyword>
<dbReference type="AlphaFoldDB" id="A0A2C9CDU6"/>
<dbReference type="RefSeq" id="WP_099324525.1">
    <property type="nucleotide sequence ID" value="NZ_LT934425.1"/>
</dbReference>
<feature type="coiled-coil region" evidence="1">
    <location>
        <begin position="694"/>
        <end position="768"/>
    </location>
</feature>
<dbReference type="KEGG" id="kst:KSMBR1_1251"/>
<name>A0A2C9CDU6_KUEST</name>
<keyword evidence="2" id="KW-1133">Transmembrane helix</keyword>
<dbReference type="Proteomes" id="UP000221734">
    <property type="component" value="Chromosome Kuenenia_stuttgartiensis_MBR1"/>
</dbReference>
<dbReference type="OrthoDB" id="222071at2"/>
<proteinExistence type="predicted"/>
<dbReference type="EMBL" id="LT934425">
    <property type="protein sequence ID" value="SOH03753.1"/>
    <property type="molecule type" value="Genomic_DNA"/>
</dbReference>
<evidence type="ECO:0000313" key="3">
    <source>
        <dbReference type="EMBL" id="SOH03753.1"/>
    </source>
</evidence>
<feature type="coiled-coil region" evidence="1">
    <location>
        <begin position="978"/>
        <end position="1005"/>
    </location>
</feature>
<sequence length="1136" mass="129322">MKKLLLNTNKIVNNLIDIVKLLNFRDAKSQSSASTINMSLRLVCKHIMVNRFFGGIALVFSLGIFLLMIGAFTAAALLRFPGGLGAFYMLCLGLLLVVFFKILLIPLLSINKEKIALLIEQKYPSLNNVLISSLQLTKKQRNTQKIKYSGQMVSMLVDEAARKLKQLDLQSVVNKKPLILGNTLLIFSVLLFGTVYAFHRSSLDKNIPLLFGYLSDSSSIGGEPFAVSGVPVIGDITVCYRYPLYSGLETKTIYNTSGNIKALKGSEAQISAVSGRPVTSAKIIYNESAIIPLAVENNKAMSGVLQVLENGSYCFEIKDLNGRITRDPALYTVEVIPDLPPETSVIAPAKDLVVNEKDVVNLQYNAKDDYGLAEISLAYEVGNEKNTRHLSRFDKRQLFYNGTYKWSLSELRLQPDDKVAYYIEAKDNDTISGPKTGKSKTYYLEIYSSRKKHQELIKLQELLVKEALWLLSDDLVNRIDDEKCASKEYLLMRQDIINERVSVINRLFTDILVGMQEDVRANYSVYYALENLRKKFRDVTEQKQTAIQKAMLAIVGNDVPLAMLLELQVIQDREVTEVEDMILFLNEMIQKQKLDDVIDTGNNLLQSQNTLEKLLNQMRETGDMELNEKALAELNNIENAIRQMMMKLMQMAQSEHMDEFLNADALKGIEQDDIMGDLNEMKNALKNGDSETAIEAAKRMLSSLQKMMDQMNSASQGLTDSFYSDTMEKMDTMLDNLSELENKQRTLAEKTEDLRQEVQKRVSESTNETLKSFFEKQEKRIEGLKQDIAGTKKYLAKNELLQEYLQTKQQLQQFSGQREIPASWFSDLFENDNKSGMSKQESAKFSGLTRKNAELNREINRDPLQRDFLSIDKELPQTEETLQHLEEMLKGREIAESLTLAREIARDTNHWNNRMQDSIEMRKDAGKELLSEEELKTTKQIDDAAKQSQKIVQDLESIMKFLDEHQIAGMTLEDQETLKKYAGKQEEYKNETEELMEMLEQLASQAPFMDEEANRQLEMASNSMSGAKQRLEGQDISGAVIEERESLYRLSEAKEGVQRAKEHIKQGMIGEGMPMPFRGSMMEGQVTSTSEKVEIPSEDAYKAPKKFRQEILDALKDGLPEKYRDLNKDYYQRLID</sequence>
<keyword evidence="1" id="KW-0175">Coiled coil</keyword>
<feature type="transmembrane region" description="Helical" evidence="2">
    <location>
        <begin position="52"/>
        <end position="80"/>
    </location>
</feature>